<evidence type="ECO:0000256" key="6">
    <source>
        <dbReference type="SAM" id="Phobius"/>
    </source>
</evidence>
<dbReference type="GeneID" id="115726555"/>
<dbReference type="RefSeq" id="XP_030512337.2">
    <property type="nucleotide sequence ID" value="XM_030656477.2"/>
</dbReference>
<dbReference type="InterPro" id="IPR004265">
    <property type="entry name" value="Dirigent"/>
</dbReference>
<name>A0A8B8MR32_9MYRT</name>
<comment type="function">
    <text evidence="4">Dirigent proteins impart stereoselectivity on the phenoxy radical-coupling reaction, yielding optically active lignans from two molecules of coniferyl alcohol in the biosynthesis of lignans, flavonolignans, and alkaloids and thus plays a central role in plant secondary metabolism.</text>
</comment>
<evidence type="ECO:0000313" key="7">
    <source>
        <dbReference type="Proteomes" id="UP000827889"/>
    </source>
</evidence>
<dbReference type="InterPro" id="IPR044859">
    <property type="entry name" value="Allene_oxi_cyc_Dirigent"/>
</dbReference>
<reference evidence="8" key="1">
    <citation type="submission" date="2025-08" db="UniProtKB">
        <authorList>
            <consortium name="RefSeq"/>
        </authorList>
    </citation>
    <scope>IDENTIFICATION</scope>
    <source>
        <tissue evidence="8">Leaf</tissue>
    </source>
</reference>
<comment type="subcellular location">
    <subcellularLocation>
        <location evidence="4">Secreted</location>
        <location evidence="4">Extracellular space</location>
        <location evidence="4">Apoplast</location>
    </subcellularLocation>
</comment>
<evidence type="ECO:0000256" key="1">
    <source>
        <dbReference type="ARBA" id="ARBA00010746"/>
    </source>
</evidence>
<evidence type="ECO:0000256" key="5">
    <source>
        <dbReference type="SAM" id="MobiDB-lite"/>
    </source>
</evidence>
<dbReference type="PANTHER" id="PTHR46215">
    <property type="entry name" value="DIRIGENT PROTEIN 24-RELATED"/>
    <property type="match status" value="1"/>
</dbReference>
<evidence type="ECO:0000313" key="8">
    <source>
        <dbReference type="RefSeq" id="XP_030512337.2"/>
    </source>
</evidence>
<evidence type="ECO:0000256" key="2">
    <source>
        <dbReference type="ARBA" id="ARBA00011738"/>
    </source>
</evidence>
<dbReference type="KEGG" id="rarg:115726555"/>
<proteinExistence type="inferred from homology"/>
<dbReference type="Proteomes" id="UP000827889">
    <property type="component" value="Chromosome 8"/>
</dbReference>
<feature type="transmembrane region" description="Helical" evidence="6">
    <location>
        <begin position="12"/>
        <end position="31"/>
    </location>
</feature>
<keyword evidence="4" id="KW-0052">Apoplast</keyword>
<evidence type="ECO:0000256" key="3">
    <source>
        <dbReference type="ARBA" id="ARBA00022525"/>
    </source>
</evidence>
<gene>
    <name evidence="8" type="primary">LOC115726555</name>
</gene>
<sequence length="383" mass="38690">MTTSLLFASKAIARLLFIIIAIGCACSARILDEVDPQPQIVTGPPGLTNPGGALVPSGAGPASTLPGGGVPVAAPATVDESADPPLPDEDDTAGPVADVAPATPEDAAAPEPEAPSVVATPVANVAPTVAIPAPGGAATVATNTAVAAKPGADPQLSFFMHDILGGLHPSSRVVTGIIANSGVNGLPFSKPNNNIFPINGGVPLVNGNLNGLINSNNIPRLTGLNGGQANTIIQNSGNNNQVSGGNNQPFITAGQLPAGATLQQLMFGTITVIDNELTEGHELGSSVLGKAQGFYLASSLDGTSHTMALTVLLHGSDHEIDDTISFFGVHRTASVESQVAIVGGTGKYEHAKGYATVETLPQEDQHTTDGVDTILHFNVFLTE</sequence>
<dbReference type="GO" id="GO:0048046">
    <property type="term" value="C:apoplast"/>
    <property type="evidence" value="ECO:0007669"/>
    <property type="project" value="UniProtKB-SubCell"/>
</dbReference>
<evidence type="ECO:0000256" key="4">
    <source>
        <dbReference type="RuleBase" id="RU363099"/>
    </source>
</evidence>
<feature type="region of interest" description="Disordered" evidence="5">
    <location>
        <begin position="41"/>
        <end position="114"/>
    </location>
</feature>
<keyword evidence="6" id="KW-0472">Membrane</keyword>
<feature type="compositionally biased region" description="Low complexity" evidence="5">
    <location>
        <begin position="95"/>
        <end position="114"/>
    </location>
</feature>
<keyword evidence="7" id="KW-1185">Reference proteome</keyword>
<protein>
    <recommendedName>
        <fullName evidence="4">Dirigent protein</fullName>
    </recommendedName>
</protein>
<comment type="similarity">
    <text evidence="1 4">Belongs to the plant dirigent protein family.</text>
</comment>
<keyword evidence="6" id="KW-1133">Transmembrane helix</keyword>
<dbReference type="Pfam" id="PF03018">
    <property type="entry name" value="Dirigent"/>
    <property type="match status" value="1"/>
</dbReference>
<feature type="compositionally biased region" description="Acidic residues" evidence="5">
    <location>
        <begin position="80"/>
        <end position="92"/>
    </location>
</feature>
<accession>A0A8B8MR32</accession>
<keyword evidence="3 4" id="KW-0964">Secreted</keyword>
<dbReference type="PANTHER" id="PTHR46215:SF15">
    <property type="entry name" value="DIRIGENT PROTEIN 24"/>
    <property type="match status" value="1"/>
</dbReference>
<dbReference type="Gene3D" id="2.40.480.10">
    <property type="entry name" value="Allene oxide cyclase-like"/>
    <property type="match status" value="1"/>
</dbReference>
<organism evidence="7 8">
    <name type="scientific">Rhodamnia argentea</name>
    <dbReference type="NCBI Taxonomy" id="178133"/>
    <lineage>
        <taxon>Eukaryota</taxon>
        <taxon>Viridiplantae</taxon>
        <taxon>Streptophyta</taxon>
        <taxon>Embryophyta</taxon>
        <taxon>Tracheophyta</taxon>
        <taxon>Spermatophyta</taxon>
        <taxon>Magnoliopsida</taxon>
        <taxon>eudicotyledons</taxon>
        <taxon>Gunneridae</taxon>
        <taxon>Pentapetalae</taxon>
        <taxon>rosids</taxon>
        <taxon>malvids</taxon>
        <taxon>Myrtales</taxon>
        <taxon>Myrtaceae</taxon>
        <taxon>Myrtoideae</taxon>
        <taxon>Myrteae</taxon>
        <taxon>Australasian group</taxon>
        <taxon>Rhodamnia</taxon>
    </lineage>
</organism>
<comment type="subunit">
    <text evidence="2 4">Homodimer.</text>
</comment>
<dbReference type="GO" id="GO:0009699">
    <property type="term" value="P:phenylpropanoid biosynthetic process"/>
    <property type="evidence" value="ECO:0007669"/>
    <property type="project" value="UniProtKB-ARBA"/>
</dbReference>
<dbReference type="AlphaFoldDB" id="A0A8B8MR32"/>
<keyword evidence="6" id="KW-0812">Transmembrane</keyword>